<sequence length="413" mass="45539">MSTAPASVADSLRGVRAVVVNWRDPDHSLAGGSEVYAWQFARALAEGGADVEFLTAREPGRRRTEERDGIRIRRAGGALGFYPVTLLRLLRRRRRTDIVIDPSCGLPSFSPLVLRRRTPVVLVMHHVHQAQFDTHFPAPVAAFGRWLERVAMRRVYRRRRVVAVSPSTLGEMRRQLGWTGDIGLLANGSDVPGHEPQTAFDADRIVVLGRLVAHKRVDLVIRALFELRVRPSTSARRLRLDIVGQGPERERLERLTADLGLDDRVTFHGYVDDETKGELLTGAAVHVCASDAEGWGQAVIDAAAHGVPTLARDVPGLRDSIRDGVTGWLVPDAPGDPEEVRRRLSDALAASVTTDLAPAERAARADACRAWAQQFDWSRMREQARALATEEIVGHAGALPDPHHLPRDTRVAV</sequence>
<organism evidence="5 6">
    <name type="scientific">Nocardioides thalensis</name>
    <dbReference type="NCBI Taxonomy" id="1914755"/>
    <lineage>
        <taxon>Bacteria</taxon>
        <taxon>Bacillati</taxon>
        <taxon>Actinomycetota</taxon>
        <taxon>Actinomycetes</taxon>
        <taxon>Propionibacteriales</taxon>
        <taxon>Nocardioidaceae</taxon>
        <taxon>Nocardioides</taxon>
    </lineage>
</organism>
<dbReference type="SUPFAM" id="SSF53756">
    <property type="entry name" value="UDP-Glycosyltransferase/glycogen phosphorylase"/>
    <property type="match status" value="1"/>
</dbReference>
<keyword evidence="1" id="KW-0328">Glycosyltransferase</keyword>
<gene>
    <name evidence="5" type="ORF">HNR19_001738</name>
</gene>
<proteinExistence type="predicted"/>
<dbReference type="CDD" id="cd03801">
    <property type="entry name" value="GT4_PimA-like"/>
    <property type="match status" value="1"/>
</dbReference>
<dbReference type="Proteomes" id="UP000530424">
    <property type="component" value="Unassembled WGS sequence"/>
</dbReference>
<name>A0A853BYL0_9ACTN</name>
<dbReference type="Pfam" id="PF00534">
    <property type="entry name" value="Glycos_transf_1"/>
    <property type="match status" value="1"/>
</dbReference>
<dbReference type="InterPro" id="IPR028098">
    <property type="entry name" value="Glyco_trans_4-like_N"/>
</dbReference>
<dbReference type="InterPro" id="IPR001296">
    <property type="entry name" value="Glyco_trans_1"/>
</dbReference>
<evidence type="ECO:0000256" key="1">
    <source>
        <dbReference type="ARBA" id="ARBA00022676"/>
    </source>
</evidence>
<dbReference type="RefSeq" id="WP_179667563.1">
    <property type="nucleotide sequence ID" value="NZ_JACCFP010000001.1"/>
</dbReference>
<dbReference type="AlphaFoldDB" id="A0A853BYL0"/>
<evidence type="ECO:0000256" key="2">
    <source>
        <dbReference type="ARBA" id="ARBA00022679"/>
    </source>
</evidence>
<protein>
    <submittedName>
        <fullName evidence="5">Glycosyltransferase involved in cell wall biosynthesis</fullName>
    </submittedName>
</protein>
<evidence type="ECO:0000259" key="4">
    <source>
        <dbReference type="Pfam" id="PF13439"/>
    </source>
</evidence>
<dbReference type="GO" id="GO:0016757">
    <property type="term" value="F:glycosyltransferase activity"/>
    <property type="evidence" value="ECO:0007669"/>
    <property type="project" value="UniProtKB-KW"/>
</dbReference>
<feature type="domain" description="Glycosyltransferase subfamily 4-like N-terminal" evidence="4">
    <location>
        <begin position="31"/>
        <end position="190"/>
    </location>
</feature>
<comment type="caution">
    <text evidence="5">The sequence shown here is derived from an EMBL/GenBank/DDBJ whole genome shotgun (WGS) entry which is preliminary data.</text>
</comment>
<dbReference type="PANTHER" id="PTHR12526">
    <property type="entry name" value="GLYCOSYLTRANSFERASE"/>
    <property type="match status" value="1"/>
</dbReference>
<keyword evidence="6" id="KW-1185">Reference proteome</keyword>
<dbReference type="PANTHER" id="PTHR12526:SF510">
    <property type="entry name" value="D-INOSITOL 3-PHOSPHATE GLYCOSYLTRANSFERASE"/>
    <property type="match status" value="1"/>
</dbReference>
<dbReference type="EMBL" id="JACCFP010000001">
    <property type="protein sequence ID" value="NYJ01040.1"/>
    <property type="molecule type" value="Genomic_DNA"/>
</dbReference>
<accession>A0A853BYL0</accession>
<keyword evidence="2 5" id="KW-0808">Transferase</keyword>
<evidence type="ECO:0000313" key="6">
    <source>
        <dbReference type="Proteomes" id="UP000530424"/>
    </source>
</evidence>
<evidence type="ECO:0000259" key="3">
    <source>
        <dbReference type="Pfam" id="PF00534"/>
    </source>
</evidence>
<reference evidence="5 6" key="1">
    <citation type="submission" date="2020-07" db="EMBL/GenBank/DDBJ databases">
        <title>Sequencing the genomes of 1000 actinobacteria strains.</title>
        <authorList>
            <person name="Klenk H.-P."/>
        </authorList>
    </citation>
    <scope>NUCLEOTIDE SEQUENCE [LARGE SCALE GENOMIC DNA]</scope>
    <source>
        <strain evidence="5 6">DSM 103833</strain>
    </source>
</reference>
<feature type="domain" description="Glycosyl transferase family 1" evidence="3">
    <location>
        <begin position="204"/>
        <end position="349"/>
    </location>
</feature>
<dbReference type="Gene3D" id="3.40.50.2000">
    <property type="entry name" value="Glycogen Phosphorylase B"/>
    <property type="match status" value="2"/>
</dbReference>
<dbReference type="Pfam" id="PF13439">
    <property type="entry name" value="Glyco_transf_4"/>
    <property type="match status" value="1"/>
</dbReference>
<evidence type="ECO:0000313" key="5">
    <source>
        <dbReference type="EMBL" id="NYJ01040.1"/>
    </source>
</evidence>